<dbReference type="InterPro" id="IPR006638">
    <property type="entry name" value="Elp3/MiaA/NifB-like_rSAM"/>
</dbReference>
<name>A0ABQ2D568_9DEIO</name>
<dbReference type="PANTHER" id="PTHR43409:SF4">
    <property type="entry name" value="RADICAL SAM SUPERFAMILY PROTEIN"/>
    <property type="match status" value="1"/>
</dbReference>
<dbReference type="SFLD" id="SFLDS00029">
    <property type="entry name" value="Radical_SAM"/>
    <property type="match status" value="2"/>
</dbReference>
<evidence type="ECO:0000256" key="4">
    <source>
        <dbReference type="ARBA" id="ARBA00023004"/>
    </source>
</evidence>
<keyword evidence="2" id="KW-0949">S-adenosyl-L-methionine</keyword>
<dbReference type="SUPFAM" id="SSF102114">
    <property type="entry name" value="Radical SAM enzymes"/>
    <property type="match status" value="1"/>
</dbReference>
<dbReference type="Proteomes" id="UP000632222">
    <property type="component" value="Unassembled WGS sequence"/>
</dbReference>
<dbReference type="SFLD" id="SFLDG01082">
    <property type="entry name" value="B12-binding_domain_containing"/>
    <property type="match status" value="1"/>
</dbReference>
<organism evidence="7 8">
    <name type="scientific">Deinococcus roseus</name>
    <dbReference type="NCBI Taxonomy" id="392414"/>
    <lineage>
        <taxon>Bacteria</taxon>
        <taxon>Thermotogati</taxon>
        <taxon>Deinococcota</taxon>
        <taxon>Deinococci</taxon>
        <taxon>Deinococcales</taxon>
        <taxon>Deinococcaceae</taxon>
        <taxon>Deinococcus</taxon>
    </lineage>
</organism>
<keyword evidence="8" id="KW-1185">Reference proteome</keyword>
<dbReference type="EMBL" id="BMOD01000016">
    <property type="protein sequence ID" value="GGJ46006.1"/>
    <property type="molecule type" value="Genomic_DNA"/>
</dbReference>
<keyword evidence="3" id="KW-0479">Metal-binding</keyword>
<evidence type="ECO:0000256" key="2">
    <source>
        <dbReference type="ARBA" id="ARBA00022691"/>
    </source>
</evidence>
<keyword evidence="5" id="KW-0411">Iron-sulfur</keyword>
<dbReference type="InterPro" id="IPR058240">
    <property type="entry name" value="rSAM_sf"/>
</dbReference>
<dbReference type="InterPro" id="IPR013785">
    <property type="entry name" value="Aldolase_TIM"/>
</dbReference>
<dbReference type="Pfam" id="PF04055">
    <property type="entry name" value="Radical_SAM"/>
    <property type="match status" value="1"/>
</dbReference>
<feature type="domain" description="Radical SAM core" evidence="6">
    <location>
        <begin position="143"/>
        <end position="382"/>
    </location>
</feature>
<evidence type="ECO:0000313" key="8">
    <source>
        <dbReference type="Proteomes" id="UP000632222"/>
    </source>
</evidence>
<accession>A0ABQ2D568</accession>
<dbReference type="Gene3D" id="3.20.20.70">
    <property type="entry name" value="Aldolase class I"/>
    <property type="match status" value="1"/>
</dbReference>
<sequence>MLRAFYPEQDIFLSLWAGNRYTLGMKHHLYPHSTTFSPDPQTVLSFDLEGRLISVFLQGTVYKRDLSSGVHVRYQQQGRQREKLSGEEARQFYSKVQDLLLRHQDDFPAELSARLKSVYGPEQLMQEKERFLHVYRPISILPPDQYLAVVLQATEGCTWNKCTFCNFYADRPFKVKTPLEFQAHVQDVKNFLGQGVLLRRSVFLADGNALALGFSRLQDMLKTTREAFPGLPISSFIDVFTGNKHTREEWKALKELGLQRVFIGMESGLDEVLSFINKPGSQQDLQEFVSDLKAAGLQVGLILMVGVGGQEFREPHAQASLDALEQMPLDREDLIYLSPFVEHPGFTYSEKRQSLGLTPMSELEVEAELSRLAKILRSRGLKAARYDIREFLY</sequence>
<dbReference type="PROSITE" id="PS51918">
    <property type="entry name" value="RADICAL_SAM"/>
    <property type="match status" value="1"/>
</dbReference>
<dbReference type="InterPro" id="IPR007197">
    <property type="entry name" value="rSAM"/>
</dbReference>
<evidence type="ECO:0000256" key="3">
    <source>
        <dbReference type="ARBA" id="ARBA00022723"/>
    </source>
</evidence>
<reference evidence="8" key="1">
    <citation type="journal article" date="2019" name="Int. J. Syst. Evol. Microbiol.">
        <title>The Global Catalogue of Microorganisms (GCM) 10K type strain sequencing project: providing services to taxonomists for standard genome sequencing and annotation.</title>
        <authorList>
            <consortium name="The Broad Institute Genomics Platform"/>
            <consortium name="The Broad Institute Genome Sequencing Center for Infectious Disease"/>
            <person name="Wu L."/>
            <person name="Ma J."/>
        </authorList>
    </citation>
    <scope>NUCLEOTIDE SEQUENCE [LARGE SCALE GENOMIC DNA]</scope>
    <source>
        <strain evidence="8">JCM 14370</strain>
    </source>
</reference>
<comment type="caution">
    <text evidence="7">The sequence shown here is derived from an EMBL/GenBank/DDBJ whole genome shotgun (WGS) entry which is preliminary data.</text>
</comment>
<keyword evidence="4" id="KW-0408">Iron</keyword>
<proteinExistence type="predicted"/>
<evidence type="ECO:0000313" key="7">
    <source>
        <dbReference type="EMBL" id="GGJ46006.1"/>
    </source>
</evidence>
<dbReference type="PANTHER" id="PTHR43409">
    <property type="entry name" value="ANAEROBIC MAGNESIUM-PROTOPORPHYRIN IX MONOMETHYL ESTER CYCLASE-RELATED"/>
    <property type="match status" value="1"/>
</dbReference>
<evidence type="ECO:0000256" key="1">
    <source>
        <dbReference type="ARBA" id="ARBA00001966"/>
    </source>
</evidence>
<evidence type="ECO:0000259" key="6">
    <source>
        <dbReference type="PROSITE" id="PS51918"/>
    </source>
</evidence>
<dbReference type="SMART" id="SM00729">
    <property type="entry name" value="Elp3"/>
    <property type="match status" value="1"/>
</dbReference>
<evidence type="ECO:0000256" key="5">
    <source>
        <dbReference type="ARBA" id="ARBA00023014"/>
    </source>
</evidence>
<dbReference type="InterPro" id="IPR051198">
    <property type="entry name" value="BchE-like"/>
</dbReference>
<gene>
    <name evidence="7" type="ORF">GCM10008938_35270</name>
</gene>
<dbReference type="SFLD" id="SFLDG01095">
    <property type="entry name" value="Uncharacterised_Radical_SAM_Su"/>
    <property type="match status" value="1"/>
</dbReference>
<comment type="cofactor">
    <cofactor evidence="1">
        <name>[4Fe-4S] cluster</name>
        <dbReference type="ChEBI" id="CHEBI:49883"/>
    </cofactor>
</comment>
<dbReference type="CDD" id="cd01335">
    <property type="entry name" value="Radical_SAM"/>
    <property type="match status" value="1"/>
</dbReference>
<protein>
    <submittedName>
        <fullName evidence="7">Amino acid ABC transporter substrate-binding protein</fullName>
    </submittedName>
</protein>